<feature type="transmembrane region" description="Helical" evidence="9">
    <location>
        <begin position="6"/>
        <end position="22"/>
    </location>
</feature>
<dbReference type="NCBIfam" id="TIGR01411">
    <property type="entry name" value="tatAE"/>
    <property type="match status" value="1"/>
</dbReference>
<evidence type="ECO:0000256" key="7">
    <source>
        <dbReference type="ARBA" id="ARBA00023010"/>
    </source>
</evidence>
<sequence>MGSFSIWHWLIVLVVVLLIFGTKRLRGAGRDLGEAVKGFKKGMGDDDDKPAGELDHQSQSQERDGTVSGKPRQDDTVSR</sequence>
<dbReference type="Pfam" id="PF02416">
    <property type="entry name" value="TatA_B_E"/>
    <property type="match status" value="1"/>
</dbReference>
<keyword evidence="3 9" id="KW-1003">Cell membrane</keyword>
<dbReference type="NCBIfam" id="NF003393">
    <property type="entry name" value="PRK04561.1"/>
    <property type="match status" value="1"/>
</dbReference>
<comment type="function">
    <text evidence="9">Part of the twin-arginine translocation (Tat) system that transports large folded proteins containing a characteristic twin-arginine motif in their signal peptide across membranes. TatA could form the protein-conducting channel of the Tat system.</text>
</comment>
<dbReference type="NCBIfam" id="NF002813">
    <property type="entry name" value="PRK02958.1"/>
    <property type="match status" value="1"/>
</dbReference>
<evidence type="ECO:0000313" key="12">
    <source>
        <dbReference type="Proteomes" id="UP000319980"/>
    </source>
</evidence>
<dbReference type="GO" id="GO:0043953">
    <property type="term" value="P:protein transport by the Tat complex"/>
    <property type="evidence" value="ECO:0007669"/>
    <property type="project" value="UniProtKB-UniRule"/>
</dbReference>
<feature type="compositionally biased region" description="Basic and acidic residues" evidence="10">
    <location>
        <begin position="49"/>
        <end position="79"/>
    </location>
</feature>
<reference evidence="11 12" key="1">
    <citation type="journal article" date="2008" name="Int. J. Syst. Evol. Microbiol.">
        <title>Luteimonas marina sp. nov., isolated from seawater.</title>
        <authorList>
            <person name="Baik K.S."/>
            <person name="Park S.C."/>
            <person name="Kim M.S."/>
            <person name="Kim E.M."/>
            <person name="Park C."/>
            <person name="Chun J."/>
            <person name="Seong C.N."/>
        </authorList>
    </citation>
    <scope>NUCLEOTIDE SEQUENCE [LARGE SCALE GENOMIC DNA]</scope>
    <source>
        <strain evidence="11 12">FR1330</strain>
    </source>
</reference>
<dbReference type="AlphaFoldDB" id="A0A5C5U0H0"/>
<proteinExistence type="inferred from homology"/>
<dbReference type="GO" id="GO:0033281">
    <property type="term" value="C:TAT protein transport complex"/>
    <property type="evidence" value="ECO:0007669"/>
    <property type="project" value="UniProtKB-UniRule"/>
</dbReference>
<evidence type="ECO:0000256" key="2">
    <source>
        <dbReference type="ARBA" id="ARBA00022448"/>
    </source>
</evidence>
<dbReference type="InterPro" id="IPR006312">
    <property type="entry name" value="TatA/E"/>
</dbReference>
<dbReference type="HAMAP" id="MF_00236">
    <property type="entry name" value="TatA_E"/>
    <property type="match status" value="1"/>
</dbReference>
<evidence type="ECO:0000313" key="11">
    <source>
        <dbReference type="EMBL" id="TWT19259.1"/>
    </source>
</evidence>
<evidence type="ECO:0000256" key="1">
    <source>
        <dbReference type="ARBA" id="ARBA00004162"/>
    </source>
</evidence>
<comment type="subcellular location">
    <subcellularLocation>
        <location evidence="1 9">Cell membrane</location>
        <topology evidence="1 9">Single-pass membrane protein</topology>
    </subcellularLocation>
</comment>
<dbReference type="PANTHER" id="PTHR42982">
    <property type="entry name" value="SEC-INDEPENDENT PROTEIN TRANSLOCASE PROTEIN TATA"/>
    <property type="match status" value="1"/>
</dbReference>
<evidence type="ECO:0000256" key="6">
    <source>
        <dbReference type="ARBA" id="ARBA00022989"/>
    </source>
</evidence>
<keyword evidence="6 9" id="KW-1133">Transmembrane helix</keyword>
<keyword evidence="5 9" id="KW-0653">Protein transport</keyword>
<gene>
    <name evidence="9 11" type="primary">tatA</name>
    <name evidence="11" type="ORF">FQY83_12945</name>
</gene>
<evidence type="ECO:0000256" key="4">
    <source>
        <dbReference type="ARBA" id="ARBA00022692"/>
    </source>
</evidence>
<evidence type="ECO:0000256" key="9">
    <source>
        <dbReference type="HAMAP-Rule" id="MF_00236"/>
    </source>
</evidence>
<comment type="caution">
    <text evidence="11">The sequence shown here is derived from an EMBL/GenBank/DDBJ whole genome shotgun (WGS) entry which is preliminary data.</text>
</comment>
<dbReference type="Gene3D" id="1.20.5.3310">
    <property type="match status" value="1"/>
</dbReference>
<organism evidence="11 12">
    <name type="scientific">Luteimonas marina</name>
    <dbReference type="NCBI Taxonomy" id="488485"/>
    <lineage>
        <taxon>Bacteria</taxon>
        <taxon>Pseudomonadati</taxon>
        <taxon>Pseudomonadota</taxon>
        <taxon>Gammaproteobacteria</taxon>
        <taxon>Lysobacterales</taxon>
        <taxon>Lysobacteraceae</taxon>
        <taxon>Luteimonas</taxon>
    </lineage>
</organism>
<comment type="similarity">
    <text evidence="9">Belongs to the TatA/E family.</text>
</comment>
<keyword evidence="7 9" id="KW-0811">Translocation</keyword>
<evidence type="ECO:0000256" key="5">
    <source>
        <dbReference type="ARBA" id="ARBA00022927"/>
    </source>
</evidence>
<dbReference type="GO" id="GO:0008320">
    <property type="term" value="F:protein transmembrane transporter activity"/>
    <property type="evidence" value="ECO:0007669"/>
    <property type="project" value="UniProtKB-UniRule"/>
</dbReference>
<dbReference type="PANTHER" id="PTHR42982:SF1">
    <property type="entry name" value="SEC-INDEPENDENT PROTEIN TRANSLOCASE PROTEIN TATA"/>
    <property type="match status" value="1"/>
</dbReference>
<dbReference type="InterPro" id="IPR003369">
    <property type="entry name" value="TatA/B/E"/>
</dbReference>
<evidence type="ECO:0000256" key="3">
    <source>
        <dbReference type="ARBA" id="ARBA00022475"/>
    </source>
</evidence>
<dbReference type="Proteomes" id="UP000319980">
    <property type="component" value="Unassembled WGS sequence"/>
</dbReference>
<keyword evidence="8 9" id="KW-0472">Membrane</keyword>
<keyword evidence="2 9" id="KW-0813">Transport</keyword>
<keyword evidence="4 9" id="KW-0812">Transmembrane</keyword>
<accession>A0A5C5U0H0</accession>
<evidence type="ECO:0000256" key="10">
    <source>
        <dbReference type="SAM" id="MobiDB-lite"/>
    </source>
</evidence>
<comment type="subunit">
    <text evidence="9">The Tat system comprises two distinct complexes: a TatABC complex, containing multiple copies of TatA, TatB and TatC subunits, and a separate TatA complex, containing only TatA subunits. Substrates initially bind to the TatABC complex, which probably triggers association of the separate TatA complex to form the active translocon.</text>
</comment>
<feature type="region of interest" description="Disordered" evidence="10">
    <location>
        <begin position="38"/>
        <end position="79"/>
    </location>
</feature>
<protein>
    <recommendedName>
        <fullName evidence="9">Sec-independent protein translocase protein TatA</fullName>
    </recommendedName>
</protein>
<name>A0A5C5U0H0_9GAMM</name>
<keyword evidence="12" id="KW-1185">Reference proteome</keyword>
<evidence type="ECO:0000256" key="8">
    <source>
        <dbReference type="ARBA" id="ARBA00023136"/>
    </source>
</evidence>
<dbReference type="EMBL" id="VOHK01000005">
    <property type="protein sequence ID" value="TWT19259.1"/>
    <property type="molecule type" value="Genomic_DNA"/>
</dbReference>
<dbReference type="RefSeq" id="WP_146388375.1">
    <property type="nucleotide sequence ID" value="NZ_VOHK01000005.1"/>
</dbReference>